<evidence type="ECO:0000313" key="2">
    <source>
        <dbReference type="WBParaSite" id="EEL_0000299001-mRNA-1"/>
    </source>
</evidence>
<accession>A0A0R3RND0</accession>
<keyword evidence="1" id="KW-1185">Reference proteome</keyword>
<protein>
    <submittedName>
        <fullName evidence="2">RWD domain-containing protein</fullName>
    </submittedName>
</protein>
<reference evidence="2" key="1">
    <citation type="submission" date="2017-02" db="UniProtKB">
        <authorList>
            <consortium name="WormBaseParasite"/>
        </authorList>
    </citation>
    <scope>IDENTIFICATION</scope>
</reference>
<dbReference type="AlphaFoldDB" id="A0A0R3RND0"/>
<dbReference type="Gene3D" id="3.40.50.1240">
    <property type="entry name" value="Phosphoglycerate mutase-like"/>
    <property type="match status" value="1"/>
</dbReference>
<sequence>MDIDDPQYGATVYFELYQLSNQPYVKFLYSNVYSDEPKPITHLIRACPLTSDLCPLEQFIAGQKDYLTTNIEMECQQNIQEIYRRREGSLLK</sequence>
<proteinExistence type="predicted"/>
<dbReference type="WBParaSite" id="EEL_0000299001-mRNA-1">
    <property type="protein sequence ID" value="EEL_0000299001-mRNA-1"/>
    <property type="gene ID" value="EEL_0000299001"/>
</dbReference>
<organism evidence="1 2">
    <name type="scientific">Elaeophora elaphi</name>
    <dbReference type="NCBI Taxonomy" id="1147741"/>
    <lineage>
        <taxon>Eukaryota</taxon>
        <taxon>Metazoa</taxon>
        <taxon>Ecdysozoa</taxon>
        <taxon>Nematoda</taxon>
        <taxon>Chromadorea</taxon>
        <taxon>Rhabditida</taxon>
        <taxon>Spirurina</taxon>
        <taxon>Spiruromorpha</taxon>
        <taxon>Filarioidea</taxon>
        <taxon>Onchocercidae</taxon>
        <taxon>Elaeophora</taxon>
    </lineage>
</organism>
<evidence type="ECO:0000313" key="1">
    <source>
        <dbReference type="Proteomes" id="UP000050640"/>
    </source>
</evidence>
<dbReference type="InterPro" id="IPR029033">
    <property type="entry name" value="His_PPase_superfam"/>
</dbReference>
<dbReference type="GO" id="GO:0016791">
    <property type="term" value="F:phosphatase activity"/>
    <property type="evidence" value="ECO:0007669"/>
    <property type="project" value="UniProtKB-ARBA"/>
</dbReference>
<dbReference type="STRING" id="1147741.A0A0R3RND0"/>
<dbReference type="SUPFAM" id="SSF53254">
    <property type="entry name" value="Phosphoglycerate mutase-like"/>
    <property type="match status" value="1"/>
</dbReference>
<name>A0A0R3RND0_9BILA</name>
<dbReference type="Proteomes" id="UP000050640">
    <property type="component" value="Unplaced"/>
</dbReference>